<evidence type="ECO:0000256" key="7">
    <source>
        <dbReference type="ARBA" id="ARBA00022490"/>
    </source>
</evidence>
<name>A0A060HG26_9ARCH</name>
<evidence type="ECO:0000256" key="14">
    <source>
        <dbReference type="PIRSR" id="PIRSR000724-1"/>
    </source>
</evidence>
<dbReference type="PIRSF" id="PIRSF000724">
    <property type="entry name" value="Pgk"/>
    <property type="match status" value="1"/>
</dbReference>
<dbReference type="RefSeq" id="WP_075053740.1">
    <property type="nucleotide sequence ID" value="NZ_CP007536.1"/>
</dbReference>
<dbReference type="PANTHER" id="PTHR11406">
    <property type="entry name" value="PHOSPHOGLYCERATE KINASE"/>
    <property type="match status" value="1"/>
</dbReference>
<dbReference type="GO" id="GO:0043531">
    <property type="term" value="F:ADP binding"/>
    <property type="evidence" value="ECO:0007669"/>
    <property type="project" value="TreeGrafter"/>
</dbReference>
<evidence type="ECO:0000256" key="11">
    <source>
        <dbReference type="ARBA" id="ARBA00022840"/>
    </source>
</evidence>
<feature type="binding site" evidence="13 14">
    <location>
        <begin position="62"/>
        <end position="65"/>
    </location>
    <ligand>
        <name>substrate</name>
    </ligand>
</feature>
<feature type="binding site" evidence="13 15">
    <location>
        <position position="208"/>
    </location>
    <ligand>
        <name>ATP</name>
        <dbReference type="ChEBI" id="CHEBI:30616"/>
    </ligand>
</feature>
<dbReference type="GO" id="GO:0006096">
    <property type="term" value="P:glycolytic process"/>
    <property type="evidence" value="ECO:0007669"/>
    <property type="project" value="UniProtKB-UniRule"/>
</dbReference>
<dbReference type="EC" id="2.7.2.3" evidence="5 13"/>
<feature type="binding site" evidence="13">
    <location>
        <position position="124"/>
    </location>
    <ligand>
        <name>substrate</name>
    </ligand>
</feature>
<gene>
    <name evidence="13 17" type="primary">pgk</name>
    <name evidence="17" type="ORF">NVIE_003520</name>
</gene>
<reference evidence="17 18" key="1">
    <citation type="journal article" date="2014" name="Int. J. Syst. Evol. Microbiol.">
        <title>Nitrososphaera viennensis gen. nov., sp. nov., an aerobic and mesophilic, ammonia-oxidizing archaeon from soil and a member of the archaeal phylum Thaumarchaeota.</title>
        <authorList>
            <person name="Stieglmeier M."/>
            <person name="Klingl A."/>
            <person name="Alves R.J."/>
            <person name="Rittmann S.K."/>
            <person name="Melcher M."/>
            <person name="Leisch N."/>
            <person name="Schleper C."/>
        </authorList>
    </citation>
    <scope>NUCLEOTIDE SEQUENCE [LARGE SCALE GENOMIC DNA]</scope>
    <source>
        <strain evidence="17">EN76</strain>
    </source>
</reference>
<accession>A0A060HG26</accession>
<comment type="pathway">
    <text evidence="2 13">Carbohydrate degradation; glycolysis; pyruvate from D-glyceraldehyde 3-phosphate: step 2/5.</text>
</comment>
<dbReference type="GO" id="GO:0005524">
    <property type="term" value="F:ATP binding"/>
    <property type="evidence" value="ECO:0007669"/>
    <property type="project" value="UniProtKB-KW"/>
</dbReference>
<evidence type="ECO:0000256" key="13">
    <source>
        <dbReference type="HAMAP-Rule" id="MF_00145"/>
    </source>
</evidence>
<dbReference type="Proteomes" id="UP000027093">
    <property type="component" value="Chromosome"/>
</dbReference>
<feature type="binding site" evidence="13 14">
    <location>
        <begin position="24"/>
        <end position="26"/>
    </location>
    <ligand>
        <name>substrate</name>
    </ligand>
</feature>
<feature type="binding site" evidence="14">
    <location>
        <position position="157"/>
    </location>
    <ligand>
        <name>(2R)-3-phosphoglycerate</name>
        <dbReference type="ChEBI" id="CHEBI:58272"/>
    </ligand>
</feature>
<feature type="binding site" evidence="14">
    <location>
        <position position="124"/>
    </location>
    <ligand>
        <name>(2R)-3-phosphoglycerate</name>
        <dbReference type="ChEBI" id="CHEBI:58272"/>
    </ligand>
</feature>
<keyword evidence="12 13" id="KW-0324">Glycolysis</keyword>
<dbReference type="FunFam" id="3.40.50.1260:FF:000031">
    <property type="entry name" value="Phosphoglycerate kinase 1"/>
    <property type="match status" value="1"/>
</dbReference>
<feature type="binding site" evidence="13">
    <location>
        <position position="157"/>
    </location>
    <ligand>
        <name>substrate</name>
    </ligand>
</feature>
<evidence type="ECO:0000256" key="5">
    <source>
        <dbReference type="ARBA" id="ARBA00013061"/>
    </source>
</evidence>
<comment type="subunit">
    <text evidence="4 13">Monomer.</text>
</comment>
<evidence type="ECO:0000256" key="10">
    <source>
        <dbReference type="ARBA" id="ARBA00022777"/>
    </source>
</evidence>
<protein>
    <recommendedName>
        <fullName evidence="6 13">Phosphoglycerate kinase</fullName>
        <ecNumber evidence="5 13">2.7.2.3</ecNumber>
    </recommendedName>
</protein>
<dbReference type="STRING" id="926571.NVIE_003520"/>
<dbReference type="GO" id="GO:0006094">
    <property type="term" value="P:gluconeogenesis"/>
    <property type="evidence" value="ECO:0007669"/>
    <property type="project" value="TreeGrafter"/>
</dbReference>
<evidence type="ECO:0000313" key="18">
    <source>
        <dbReference type="Proteomes" id="UP000027093"/>
    </source>
</evidence>
<keyword evidence="8 13" id="KW-0808">Transferase</keyword>
<feature type="binding site" evidence="13 15">
    <location>
        <position position="328"/>
    </location>
    <ligand>
        <name>ATP</name>
        <dbReference type="ChEBI" id="CHEBI:30616"/>
    </ligand>
</feature>
<dbReference type="InterPro" id="IPR036043">
    <property type="entry name" value="Phosphoglycerate_kinase_sf"/>
</dbReference>
<evidence type="ECO:0000256" key="16">
    <source>
        <dbReference type="RuleBase" id="RU000532"/>
    </source>
</evidence>
<dbReference type="PRINTS" id="PR00477">
    <property type="entry name" value="PHGLYCKINASE"/>
</dbReference>
<feature type="binding site" evidence="13 15">
    <location>
        <begin position="357"/>
        <end position="360"/>
    </location>
    <ligand>
        <name>ATP</name>
        <dbReference type="ChEBI" id="CHEBI:30616"/>
    </ligand>
</feature>
<dbReference type="FunFam" id="3.40.50.1260:FF:000006">
    <property type="entry name" value="Phosphoglycerate kinase"/>
    <property type="match status" value="1"/>
</dbReference>
<dbReference type="InterPro" id="IPR001576">
    <property type="entry name" value="Phosphoglycerate_kinase"/>
</dbReference>
<comment type="subcellular location">
    <subcellularLocation>
        <location evidence="13">Cytoplasm</location>
    </subcellularLocation>
</comment>
<dbReference type="GO" id="GO:0004618">
    <property type="term" value="F:phosphoglycerate kinase activity"/>
    <property type="evidence" value="ECO:0007669"/>
    <property type="project" value="UniProtKB-UniRule"/>
</dbReference>
<dbReference type="Pfam" id="PF00162">
    <property type="entry name" value="PGK"/>
    <property type="match status" value="1"/>
</dbReference>
<feature type="binding site" evidence="13">
    <location>
        <position position="39"/>
    </location>
    <ligand>
        <name>substrate</name>
    </ligand>
</feature>
<keyword evidence="18" id="KW-1185">Reference proteome</keyword>
<dbReference type="KEGG" id="nvn:NVIE_003520"/>
<feature type="binding site" evidence="13">
    <location>
        <position position="294"/>
    </location>
    <ligand>
        <name>ATP</name>
        <dbReference type="ChEBI" id="CHEBI:30616"/>
    </ligand>
</feature>
<evidence type="ECO:0000256" key="2">
    <source>
        <dbReference type="ARBA" id="ARBA00004838"/>
    </source>
</evidence>
<dbReference type="PANTHER" id="PTHR11406:SF23">
    <property type="entry name" value="PHOSPHOGLYCERATE KINASE 1, CHLOROPLASTIC-RELATED"/>
    <property type="match status" value="1"/>
</dbReference>
<dbReference type="GO" id="GO:0005829">
    <property type="term" value="C:cytosol"/>
    <property type="evidence" value="ECO:0007669"/>
    <property type="project" value="TreeGrafter"/>
</dbReference>
<keyword evidence="11 13" id="KW-0067">ATP-binding</keyword>
<comment type="catalytic activity">
    <reaction evidence="1 13 16">
        <text>(2R)-3-phosphoglycerate + ATP = (2R)-3-phospho-glyceroyl phosphate + ADP</text>
        <dbReference type="Rhea" id="RHEA:14801"/>
        <dbReference type="ChEBI" id="CHEBI:30616"/>
        <dbReference type="ChEBI" id="CHEBI:57604"/>
        <dbReference type="ChEBI" id="CHEBI:58272"/>
        <dbReference type="ChEBI" id="CHEBI:456216"/>
        <dbReference type="EC" id="2.7.2.3"/>
    </reaction>
</comment>
<dbReference type="SUPFAM" id="SSF53748">
    <property type="entry name" value="Phosphoglycerate kinase"/>
    <property type="match status" value="1"/>
</dbReference>
<keyword evidence="10 13" id="KW-0418">Kinase</keyword>
<dbReference type="InterPro" id="IPR015824">
    <property type="entry name" value="Phosphoglycerate_kinase_N"/>
</dbReference>
<evidence type="ECO:0000313" key="17">
    <source>
        <dbReference type="EMBL" id="AIC14543.1"/>
    </source>
</evidence>
<sequence>MALRTLTDLDDKKFSGKRVFVRVDFNVSVSNGTVGEDYRIRMTIPTIEYLTKRGAKVILASHLGRPDGRDIDYTLAPVAKRLSEIVGSRSSMKVRFAHDCVGQAVENEISQMNNGDILLLENLRFYKEEETNDSEFCKKLASLADIYINDAFSTSHRKHASTYGMATLVDARLAGFNLRKEVEYLSMMKDNPIRPFKVVVGGVKIKDKIGALEHLLLKSDKVIIGGAAAYTFLKAKGFKTGKSLIDNEHLPWVSKALASYGDKIMLPTDHVAAMSPADTSITMVKGDIPDGMAGFDIGNETIERYSTEVSGTNGAGMIFWNGPMGMFEVRAFANGTVNIAKSMALAYWRGAKTLIGGGDTLEAMKKSGVAENEVSHVSTGGGATLRYLAGDEMPGVSVLNGQ</sequence>
<dbReference type="EMBL" id="CP007536">
    <property type="protein sequence ID" value="AIC14543.1"/>
    <property type="molecule type" value="Genomic_DNA"/>
</dbReference>
<organism evidence="17 18">
    <name type="scientific">Nitrososphaera viennensis EN76</name>
    <dbReference type="NCBI Taxonomy" id="926571"/>
    <lineage>
        <taxon>Archaea</taxon>
        <taxon>Nitrososphaerota</taxon>
        <taxon>Nitrososphaeria</taxon>
        <taxon>Nitrososphaerales</taxon>
        <taxon>Nitrososphaeraceae</taxon>
        <taxon>Nitrososphaera</taxon>
    </lineage>
</organism>
<dbReference type="HOGENOM" id="CLU_025427_0_2_2"/>
<evidence type="ECO:0000256" key="12">
    <source>
        <dbReference type="ARBA" id="ARBA00023152"/>
    </source>
</evidence>
<dbReference type="UniPathway" id="UPA00109">
    <property type="reaction ID" value="UER00185"/>
</dbReference>
<feature type="binding site" evidence="14">
    <location>
        <position position="39"/>
    </location>
    <ligand>
        <name>(2R)-3-phosphoglycerate</name>
        <dbReference type="ChEBI" id="CHEBI:58272"/>
    </ligand>
</feature>
<evidence type="ECO:0000256" key="1">
    <source>
        <dbReference type="ARBA" id="ARBA00000642"/>
    </source>
</evidence>
<proteinExistence type="inferred from homology"/>
<dbReference type="AlphaFoldDB" id="A0A060HG26"/>
<dbReference type="GeneID" id="74945613"/>
<evidence type="ECO:0000256" key="9">
    <source>
        <dbReference type="ARBA" id="ARBA00022741"/>
    </source>
</evidence>
<evidence type="ECO:0000256" key="6">
    <source>
        <dbReference type="ARBA" id="ARBA00016471"/>
    </source>
</evidence>
<evidence type="ECO:0000256" key="8">
    <source>
        <dbReference type="ARBA" id="ARBA00022679"/>
    </source>
</evidence>
<evidence type="ECO:0000256" key="15">
    <source>
        <dbReference type="PIRSR" id="PIRSR000724-2"/>
    </source>
</evidence>
<comment type="similarity">
    <text evidence="3 13 16">Belongs to the phosphoglycerate kinase family.</text>
</comment>
<evidence type="ECO:0000256" key="4">
    <source>
        <dbReference type="ARBA" id="ARBA00011245"/>
    </source>
</evidence>
<evidence type="ECO:0000256" key="3">
    <source>
        <dbReference type="ARBA" id="ARBA00008982"/>
    </source>
</evidence>
<dbReference type="OrthoDB" id="6575at2157"/>
<keyword evidence="7 13" id="KW-0963">Cytoplasm</keyword>
<dbReference type="Gene3D" id="3.40.50.1260">
    <property type="entry name" value="Phosphoglycerate kinase, N-terminal domain"/>
    <property type="match status" value="2"/>
</dbReference>
<dbReference type="HAMAP" id="MF_00145">
    <property type="entry name" value="Phosphoglyc_kinase"/>
    <property type="match status" value="1"/>
</dbReference>
<keyword evidence="9 13" id="KW-0547">Nucleotide-binding</keyword>